<evidence type="ECO:0000313" key="1">
    <source>
        <dbReference type="EMBL" id="KAF3602884.1"/>
    </source>
</evidence>
<proteinExistence type="predicted"/>
<reference evidence="1" key="1">
    <citation type="submission" date="2019-12" db="EMBL/GenBank/DDBJ databases">
        <title>Genome sequencing and annotation of Brassica cretica.</title>
        <authorList>
            <person name="Studholme D.J."/>
            <person name="Sarris P."/>
        </authorList>
    </citation>
    <scope>NUCLEOTIDE SEQUENCE</scope>
    <source>
        <strain evidence="1">PFS-109/04</strain>
        <tissue evidence="1">Leaf</tissue>
    </source>
</reference>
<accession>A0A8S9SRY8</accession>
<gene>
    <name evidence="1" type="ORF">F2Q69_00036036</name>
</gene>
<name>A0A8S9SRY8_BRACR</name>
<organism evidence="1 2">
    <name type="scientific">Brassica cretica</name>
    <name type="common">Mustard</name>
    <dbReference type="NCBI Taxonomy" id="69181"/>
    <lineage>
        <taxon>Eukaryota</taxon>
        <taxon>Viridiplantae</taxon>
        <taxon>Streptophyta</taxon>
        <taxon>Embryophyta</taxon>
        <taxon>Tracheophyta</taxon>
        <taxon>Spermatophyta</taxon>
        <taxon>Magnoliopsida</taxon>
        <taxon>eudicotyledons</taxon>
        <taxon>Gunneridae</taxon>
        <taxon>Pentapetalae</taxon>
        <taxon>rosids</taxon>
        <taxon>malvids</taxon>
        <taxon>Brassicales</taxon>
        <taxon>Brassicaceae</taxon>
        <taxon>Brassiceae</taxon>
        <taxon>Brassica</taxon>
    </lineage>
</organism>
<dbReference type="AlphaFoldDB" id="A0A8S9SRY8"/>
<sequence length="398" mass="44672">MNGTSWLGCHKRSVIDGLSRAGCHRHTSDSDQTSYSGMVARTICEDSVRNHRRKLPWMKRQSTNCQGQVAIDIITNVPPWTNRQNQIATGNCSPLSLRSSSIYACSGNSLKACLPRRDDELELLSSSVSCRQRVVSDQVTSLPLVKRCKRKRGEASSPHPMFGCDDDQLTDRKARVSPSVYDEMPRRAVGFVSTFRTSLCQGVWFTMTSRDGSRSCPTRNSVLVSPWLLVVSSRPDQSFICEVELRLLGVDGAWRSALSVLVSLKRLVLVVKLKKVKLLQRQRRKKSPDKFLRRASHHVLIFAEPGPLSSRLCFQHQSDEPIPSLSPHSNGIDDSQKLVSDLSRLRKLFPLDPSDGSSAESSCDRVCEIVKKEEWCDDVEKQMRVLKVEFGSESLIEV</sequence>
<dbReference type="Proteomes" id="UP000712600">
    <property type="component" value="Unassembled WGS sequence"/>
</dbReference>
<evidence type="ECO:0000313" key="2">
    <source>
        <dbReference type="Proteomes" id="UP000712600"/>
    </source>
</evidence>
<protein>
    <submittedName>
        <fullName evidence="1">Uncharacterized protein</fullName>
    </submittedName>
</protein>
<dbReference type="EMBL" id="QGKX02000004">
    <property type="protein sequence ID" value="KAF3602884.1"/>
    <property type="molecule type" value="Genomic_DNA"/>
</dbReference>
<comment type="caution">
    <text evidence="1">The sequence shown here is derived from an EMBL/GenBank/DDBJ whole genome shotgun (WGS) entry which is preliminary data.</text>
</comment>